<name>A0A1N6CMU1_9SPHN</name>
<evidence type="ECO:0000256" key="1">
    <source>
        <dbReference type="ARBA" id="ARBA00010552"/>
    </source>
</evidence>
<evidence type="ECO:0000313" key="3">
    <source>
        <dbReference type="Proteomes" id="UP000185192"/>
    </source>
</evidence>
<dbReference type="InterPro" id="IPR035959">
    <property type="entry name" value="RutC-like_sf"/>
</dbReference>
<proteinExistence type="inferred from homology"/>
<protein>
    <submittedName>
        <fullName evidence="2">Enamine deaminase RidA, house cleaning of reactive enamine intermediates, YjgF/YER057c/UK114 family</fullName>
    </submittedName>
</protein>
<keyword evidence="3" id="KW-1185">Reference proteome</keyword>
<accession>A0A1N6CMU1</accession>
<sequence length="132" mass="13578">MAEIERINPDTLPDAGAMGYSQVTTCTPGKMIFISGQVAWTPGGDPPPDNIAEQARLASANLGKALESAGAGPENIVSARAFVVDYTEEKGNAAFGPILEFLGGNQVAFTLIGCSALAAPDLMIEIEAIAVV</sequence>
<dbReference type="GO" id="GO:0005829">
    <property type="term" value="C:cytosol"/>
    <property type="evidence" value="ECO:0007669"/>
    <property type="project" value="TreeGrafter"/>
</dbReference>
<dbReference type="Proteomes" id="UP000185192">
    <property type="component" value="Unassembled WGS sequence"/>
</dbReference>
<dbReference type="GO" id="GO:0019239">
    <property type="term" value="F:deaminase activity"/>
    <property type="evidence" value="ECO:0007669"/>
    <property type="project" value="TreeGrafter"/>
</dbReference>
<organism evidence="2 3">
    <name type="scientific">Parasphingorhabdus marina DSM 22363</name>
    <dbReference type="NCBI Taxonomy" id="1123272"/>
    <lineage>
        <taxon>Bacteria</taxon>
        <taxon>Pseudomonadati</taxon>
        <taxon>Pseudomonadota</taxon>
        <taxon>Alphaproteobacteria</taxon>
        <taxon>Sphingomonadales</taxon>
        <taxon>Sphingomonadaceae</taxon>
        <taxon>Parasphingorhabdus</taxon>
    </lineage>
</organism>
<gene>
    <name evidence="2" type="ORF">SAMN02745824_0428</name>
</gene>
<dbReference type="Gene3D" id="3.30.1330.40">
    <property type="entry name" value="RutC-like"/>
    <property type="match status" value="1"/>
</dbReference>
<dbReference type="Pfam" id="PF01042">
    <property type="entry name" value="Ribonuc_L-PSP"/>
    <property type="match status" value="1"/>
</dbReference>
<dbReference type="InterPro" id="IPR006175">
    <property type="entry name" value="YjgF/YER057c/UK114"/>
</dbReference>
<dbReference type="SUPFAM" id="SSF55298">
    <property type="entry name" value="YjgF-like"/>
    <property type="match status" value="1"/>
</dbReference>
<dbReference type="PANTHER" id="PTHR11803">
    <property type="entry name" value="2-IMINOBUTANOATE/2-IMINOPROPANOATE DEAMINASE RIDA"/>
    <property type="match status" value="1"/>
</dbReference>
<comment type="similarity">
    <text evidence="1">Belongs to the RutC family.</text>
</comment>
<dbReference type="PANTHER" id="PTHR11803:SF58">
    <property type="entry name" value="PROTEIN HMF1-RELATED"/>
    <property type="match status" value="1"/>
</dbReference>
<reference evidence="3" key="1">
    <citation type="submission" date="2016-11" db="EMBL/GenBank/DDBJ databases">
        <authorList>
            <person name="Varghese N."/>
            <person name="Submissions S."/>
        </authorList>
    </citation>
    <scope>NUCLEOTIDE SEQUENCE [LARGE SCALE GENOMIC DNA]</scope>
    <source>
        <strain evidence="3">DSM 22363</strain>
    </source>
</reference>
<dbReference type="STRING" id="1123272.SAMN02745824_0428"/>
<dbReference type="RefSeq" id="WP_074203497.1">
    <property type="nucleotide sequence ID" value="NZ_FSQW01000001.1"/>
</dbReference>
<dbReference type="OrthoDB" id="5520786at2"/>
<dbReference type="AlphaFoldDB" id="A0A1N6CMU1"/>
<evidence type="ECO:0000313" key="2">
    <source>
        <dbReference type="EMBL" id="SIN59890.1"/>
    </source>
</evidence>
<dbReference type="CDD" id="cd00448">
    <property type="entry name" value="YjgF_YER057c_UK114_family"/>
    <property type="match status" value="1"/>
</dbReference>
<dbReference type="EMBL" id="FSQW01000001">
    <property type="protein sequence ID" value="SIN59890.1"/>
    <property type="molecule type" value="Genomic_DNA"/>
</dbReference>